<comment type="caution">
    <text evidence="1">The sequence shown here is derived from an EMBL/GenBank/DDBJ whole genome shotgun (WGS) entry which is preliminary data.</text>
</comment>
<dbReference type="Gene3D" id="3.40.50.150">
    <property type="entry name" value="Vaccinia Virus protein VP39"/>
    <property type="match status" value="1"/>
</dbReference>
<dbReference type="AlphaFoldDB" id="A0A9P4LWU4"/>
<keyword evidence="2" id="KW-1185">Reference proteome</keyword>
<dbReference type="OrthoDB" id="2013972at2759"/>
<keyword evidence="1" id="KW-0489">Methyltransferase</keyword>
<evidence type="ECO:0000313" key="1">
    <source>
        <dbReference type="EMBL" id="KAF2085456.1"/>
    </source>
</evidence>
<dbReference type="Pfam" id="PF13489">
    <property type="entry name" value="Methyltransf_23"/>
    <property type="match status" value="1"/>
</dbReference>
<dbReference type="CDD" id="cd02440">
    <property type="entry name" value="AdoMet_MTases"/>
    <property type="match status" value="1"/>
</dbReference>
<organism evidence="1 2">
    <name type="scientific">Saccharata proteae CBS 121410</name>
    <dbReference type="NCBI Taxonomy" id="1314787"/>
    <lineage>
        <taxon>Eukaryota</taxon>
        <taxon>Fungi</taxon>
        <taxon>Dikarya</taxon>
        <taxon>Ascomycota</taxon>
        <taxon>Pezizomycotina</taxon>
        <taxon>Dothideomycetes</taxon>
        <taxon>Dothideomycetes incertae sedis</taxon>
        <taxon>Botryosphaeriales</taxon>
        <taxon>Saccharataceae</taxon>
        <taxon>Saccharata</taxon>
    </lineage>
</organism>
<dbReference type="GO" id="GO:0032259">
    <property type="term" value="P:methylation"/>
    <property type="evidence" value="ECO:0007669"/>
    <property type="project" value="UniProtKB-KW"/>
</dbReference>
<dbReference type="SUPFAM" id="SSF53335">
    <property type="entry name" value="S-adenosyl-L-methionine-dependent methyltransferases"/>
    <property type="match status" value="1"/>
</dbReference>
<sequence length="371" mass="41012">MSAWTPHRRTDDGFAAIRAALCGPDDAAYNAEVNEAAQQSLTTIEAGEAEVAIETASVGGDSGLDSDGAESAASTSLSSSVRDYVFENGRRFHKFREGQYLFPNDDLEQDREDMKHALVVTVMGDKLHFAPIGETPQHILDMGTGTGIWCIEMAETYPSAQVQGIDLSPIQPVWVPPNVKFLVDDLESPWIEPSDHYDLVHGRHVLQAFKDYPTVLQRAFQHIKPGGFIELHEFEFHAGCDDGTLPPDGYALEQMLSYVAQGLKNLGPDLYGVLKLPGMLKDAGFVNVEDRIFKVPLGPWAKNKQLKKAGLYLQAMGLDGLQAIAMGPMTRGLGWRPEEVEVFLKGVREHLKDPSIHAYYNFHAIYAQKPF</sequence>
<dbReference type="PANTHER" id="PTHR43591">
    <property type="entry name" value="METHYLTRANSFERASE"/>
    <property type="match status" value="1"/>
</dbReference>
<gene>
    <name evidence="1" type="ORF">K490DRAFT_75093</name>
</gene>
<dbReference type="GO" id="GO:0008168">
    <property type="term" value="F:methyltransferase activity"/>
    <property type="evidence" value="ECO:0007669"/>
    <property type="project" value="UniProtKB-KW"/>
</dbReference>
<protein>
    <submittedName>
        <fullName evidence="1">Methyltransferase</fullName>
    </submittedName>
</protein>
<dbReference type="PANTHER" id="PTHR43591:SF10">
    <property type="entry name" value="ABC TRANSMEMBRANE TYPE-1 DOMAIN-CONTAINING PROTEIN-RELATED"/>
    <property type="match status" value="1"/>
</dbReference>
<evidence type="ECO:0000313" key="2">
    <source>
        <dbReference type="Proteomes" id="UP000799776"/>
    </source>
</evidence>
<dbReference type="EMBL" id="ML978730">
    <property type="protein sequence ID" value="KAF2085456.1"/>
    <property type="molecule type" value="Genomic_DNA"/>
</dbReference>
<reference evidence="1" key="1">
    <citation type="journal article" date="2020" name="Stud. Mycol.">
        <title>101 Dothideomycetes genomes: a test case for predicting lifestyles and emergence of pathogens.</title>
        <authorList>
            <person name="Haridas S."/>
            <person name="Albert R."/>
            <person name="Binder M."/>
            <person name="Bloem J."/>
            <person name="Labutti K."/>
            <person name="Salamov A."/>
            <person name="Andreopoulos B."/>
            <person name="Baker S."/>
            <person name="Barry K."/>
            <person name="Bills G."/>
            <person name="Bluhm B."/>
            <person name="Cannon C."/>
            <person name="Castanera R."/>
            <person name="Culley D."/>
            <person name="Daum C."/>
            <person name="Ezra D."/>
            <person name="Gonzalez J."/>
            <person name="Henrissat B."/>
            <person name="Kuo A."/>
            <person name="Liang C."/>
            <person name="Lipzen A."/>
            <person name="Lutzoni F."/>
            <person name="Magnuson J."/>
            <person name="Mondo S."/>
            <person name="Nolan M."/>
            <person name="Ohm R."/>
            <person name="Pangilinan J."/>
            <person name="Park H.-J."/>
            <person name="Ramirez L."/>
            <person name="Alfaro M."/>
            <person name="Sun H."/>
            <person name="Tritt A."/>
            <person name="Yoshinaga Y."/>
            <person name="Zwiers L.-H."/>
            <person name="Turgeon B."/>
            <person name="Goodwin S."/>
            <person name="Spatafora J."/>
            <person name="Crous P."/>
            <person name="Grigoriev I."/>
        </authorList>
    </citation>
    <scope>NUCLEOTIDE SEQUENCE</scope>
    <source>
        <strain evidence="1">CBS 121410</strain>
    </source>
</reference>
<dbReference type="Proteomes" id="UP000799776">
    <property type="component" value="Unassembled WGS sequence"/>
</dbReference>
<dbReference type="InterPro" id="IPR029063">
    <property type="entry name" value="SAM-dependent_MTases_sf"/>
</dbReference>
<keyword evidence="1" id="KW-0808">Transferase</keyword>
<proteinExistence type="predicted"/>
<name>A0A9P4LWU4_9PEZI</name>
<accession>A0A9P4LWU4</accession>